<dbReference type="PATRIC" id="fig|279058.17.peg.3655"/>
<dbReference type="EMBL" id="CP013235">
    <property type="protein sequence ID" value="AMP11053.1"/>
    <property type="molecule type" value="Genomic_DNA"/>
</dbReference>
<sequence length="51" mass="5810">MLIVQTALSWTRLGLRSGPFILCIEEMWKDLQSTAPRKFPIVHSHITGDNT</sequence>
<evidence type="ECO:0000313" key="2">
    <source>
        <dbReference type="Proteomes" id="UP000071778"/>
    </source>
</evidence>
<gene>
    <name evidence="1" type="ORF">CAter282_3360</name>
</gene>
<evidence type="ECO:0000313" key="1">
    <source>
        <dbReference type="EMBL" id="AMP11053.1"/>
    </source>
</evidence>
<proteinExistence type="predicted"/>
<dbReference type="AlphaFoldDB" id="A0A127PTW7"/>
<reference evidence="1 2" key="1">
    <citation type="submission" date="2015-11" db="EMBL/GenBank/DDBJ databases">
        <title>Exploring the genomic traits of fungus-feeding bacterial genus Collimonas.</title>
        <authorList>
            <person name="Song C."/>
            <person name="Schmidt R."/>
            <person name="de Jager V."/>
            <person name="Krzyzanowska D."/>
            <person name="Jongedijk E."/>
            <person name="Cankar K."/>
            <person name="Beekwilder J."/>
            <person name="van Veen A."/>
            <person name="de Boer W."/>
            <person name="van Veen J.A."/>
            <person name="Garbeva P."/>
        </authorList>
    </citation>
    <scope>NUCLEOTIDE SEQUENCE [LARGE SCALE GENOMIC DNA]</scope>
    <source>
        <strain evidence="1 2">Ter282</strain>
    </source>
</reference>
<organism evidence="1 2">
    <name type="scientific">Collimonas arenae</name>
    <dbReference type="NCBI Taxonomy" id="279058"/>
    <lineage>
        <taxon>Bacteria</taxon>
        <taxon>Pseudomonadati</taxon>
        <taxon>Pseudomonadota</taxon>
        <taxon>Betaproteobacteria</taxon>
        <taxon>Burkholderiales</taxon>
        <taxon>Oxalobacteraceae</taxon>
        <taxon>Collimonas</taxon>
    </lineage>
</organism>
<dbReference type="Proteomes" id="UP000071778">
    <property type="component" value="Chromosome"/>
</dbReference>
<protein>
    <submittedName>
        <fullName evidence="1">Uncharacterized protein</fullName>
    </submittedName>
</protein>
<keyword evidence="2" id="KW-1185">Reference proteome</keyword>
<name>A0A127PTW7_9BURK</name>
<accession>A0A127PTW7</accession>